<dbReference type="InterPro" id="IPR036465">
    <property type="entry name" value="vWFA_dom_sf"/>
</dbReference>
<protein>
    <recommendedName>
        <fullName evidence="4">VWA domain containing CoxE-like protein</fullName>
    </recommendedName>
</protein>
<evidence type="ECO:0000256" key="1">
    <source>
        <dbReference type="SAM" id="MobiDB-lite"/>
    </source>
</evidence>
<feature type="region of interest" description="Disordered" evidence="1">
    <location>
        <begin position="1"/>
        <end position="22"/>
    </location>
</feature>
<name>A0A1H3NYW3_9EURY</name>
<dbReference type="PANTHER" id="PTHR39338:SF6">
    <property type="entry name" value="BLL5662 PROTEIN"/>
    <property type="match status" value="1"/>
</dbReference>
<gene>
    <name evidence="2" type="ORF">SAMN05216564_1174</name>
</gene>
<dbReference type="OrthoDB" id="205257at2157"/>
<reference evidence="3" key="1">
    <citation type="submission" date="2016-10" db="EMBL/GenBank/DDBJ databases">
        <authorList>
            <person name="Varghese N."/>
            <person name="Submissions S."/>
        </authorList>
    </citation>
    <scope>NUCLEOTIDE SEQUENCE [LARGE SCALE GENOMIC DNA]</scope>
    <source>
        <strain evidence="3">DC30,IBRC 10041,KCTC 4046</strain>
    </source>
</reference>
<proteinExistence type="predicted"/>
<dbReference type="Pfam" id="PF05762">
    <property type="entry name" value="VWA_CoxE"/>
    <property type="match status" value="1"/>
</dbReference>
<feature type="region of interest" description="Disordered" evidence="1">
    <location>
        <begin position="111"/>
        <end position="157"/>
    </location>
</feature>
<sequence>MNPDGANRDDRSSNGQDRGVTVPDVPAFRAARDHVRDELVRFVRALRRADVAVPANAGPTAARALVEVGFDDEATARTALRACLISDAEDMSTFDRKFSEFWRRLTAGLDLDGPAPRWDDGPEGTLAPMHENATDDEPETNASETADHPDADPETNPVAASATLDAVVADSEPDVDADTVERSWVSPTGRRTRVSESVGIGPVDWLATAFDKLTRGLATLRGRRWRPGDERADVRRSLRSSIGTGGTIVSLPRRDREPDAVRAVWFVDVSRSVLDTIDRSFLLGTLRRARTEWRDCRIVLFDESARDVSEAFDESTAAAALDALDRAETEWGGGTRIGESLADFLADTPGAFDRRTVVFVVSDGLETGDADALEGALAPLSRRTAGIVWLNPLAVASKYEPRADGMASALPFIDGLFAFGGPNDLAEVGRQLRRHGLGGRIGYEYDPRRGVSEARRNDV</sequence>
<feature type="compositionally biased region" description="Basic and acidic residues" evidence="1">
    <location>
        <begin position="1"/>
        <end position="12"/>
    </location>
</feature>
<dbReference type="SUPFAM" id="SSF53300">
    <property type="entry name" value="vWA-like"/>
    <property type="match status" value="1"/>
</dbReference>
<dbReference type="PANTHER" id="PTHR39338">
    <property type="entry name" value="BLL5662 PROTEIN-RELATED"/>
    <property type="match status" value="1"/>
</dbReference>
<evidence type="ECO:0000313" key="2">
    <source>
        <dbReference type="EMBL" id="SDY94066.1"/>
    </source>
</evidence>
<dbReference type="InterPro" id="IPR008912">
    <property type="entry name" value="Uncharacterised_CoxE"/>
</dbReference>
<dbReference type="EMBL" id="FNPC01000017">
    <property type="protein sequence ID" value="SDY94066.1"/>
    <property type="molecule type" value="Genomic_DNA"/>
</dbReference>
<dbReference type="RefSeq" id="WP_218128660.1">
    <property type="nucleotide sequence ID" value="NZ_FNPC01000017.1"/>
</dbReference>
<organism evidence="2 3">
    <name type="scientific">Halopenitus persicus</name>
    <dbReference type="NCBI Taxonomy" id="1048396"/>
    <lineage>
        <taxon>Archaea</taxon>
        <taxon>Methanobacteriati</taxon>
        <taxon>Methanobacteriota</taxon>
        <taxon>Stenosarchaea group</taxon>
        <taxon>Halobacteria</taxon>
        <taxon>Halobacteriales</taxon>
        <taxon>Haloferacaceae</taxon>
        <taxon>Halopenitus</taxon>
    </lineage>
</organism>
<dbReference type="Gene3D" id="3.40.50.410">
    <property type="entry name" value="von Willebrand factor, type A domain"/>
    <property type="match status" value="1"/>
</dbReference>
<dbReference type="AlphaFoldDB" id="A0A1H3NYW3"/>
<keyword evidence="3" id="KW-1185">Reference proteome</keyword>
<dbReference type="Proteomes" id="UP000199079">
    <property type="component" value="Unassembled WGS sequence"/>
</dbReference>
<evidence type="ECO:0000313" key="3">
    <source>
        <dbReference type="Proteomes" id="UP000199079"/>
    </source>
</evidence>
<accession>A0A1H3NYW3</accession>
<evidence type="ECO:0008006" key="4">
    <source>
        <dbReference type="Google" id="ProtNLM"/>
    </source>
</evidence>